<reference evidence="3 5" key="1">
    <citation type="journal article" date="2018" name="Gigascience">
        <title>Genomes of trombidid mites reveal novel predicted allergens and laterally-transferred genes associated with secondary metabolism.</title>
        <authorList>
            <person name="Dong X."/>
            <person name="Chaisiri K."/>
            <person name="Xia D."/>
            <person name="Armstrong S.D."/>
            <person name="Fang Y."/>
            <person name="Donnelly M.J."/>
            <person name="Kadowaki T."/>
            <person name="McGarry J.W."/>
            <person name="Darby A.C."/>
            <person name="Makepeace B.L."/>
        </authorList>
    </citation>
    <scope>NUCLEOTIDE SEQUENCE [LARGE SCALE GENOMIC DNA]</scope>
    <source>
        <strain evidence="3">UoL-WK</strain>
    </source>
</reference>
<evidence type="ECO:0000256" key="1">
    <source>
        <dbReference type="ARBA" id="ARBA00022729"/>
    </source>
</evidence>
<dbReference type="SUPFAM" id="SSF63707">
    <property type="entry name" value="Ganglioside M2 (gm2) activator"/>
    <property type="match status" value="1"/>
</dbReference>
<accession>A0A3S3NGD1</accession>
<feature type="non-terminal residue" evidence="3">
    <location>
        <position position="1"/>
    </location>
</feature>
<proteinExistence type="predicted"/>
<keyword evidence="1" id="KW-0732">Signal</keyword>
<dbReference type="InterPro" id="IPR036846">
    <property type="entry name" value="GM2-AP_sf"/>
</dbReference>
<dbReference type="GO" id="GO:0005319">
    <property type="term" value="F:lipid transporter activity"/>
    <property type="evidence" value="ECO:0007669"/>
    <property type="project" value="TreeGrafter"/>
</dbReference>
<keyword evidence="5" id="KW-1185">Reference proteome</keyword>
<dbReference type="GO" id="GO:0008047">
    <property type="term" value="F:enzyme activator activity"/>
    <property type="evidence" value="ECO:0007669"/>
    <property type="project" value="InterPro"/>
</dbReference>
<evidence type="ECO:0000313" key="3">
    <source>
        <dbReference type="EMBL" id="RWS02154.1"/>
    </source>
</evidence>
<organism evidence="3 5">
    <name type="scientific">Dinothrombium tinctorium</name>
    <dbReference type="NCBI Taxonomy" id="1965070"/>
    <lineage>
        <taxon>Eukaryota</taxon>
        <taxon>Metazoa</taxon>
        <taxon>Ecdysozoa</taxon>
        <taxon>Arthropoda</taxon>
        <taxon>Chelicerata</taxon>
        <taxon>Arachnida</taxon>
        <taxon>Acari</taxon>
        <taxon>Acariformes</taxon>
        <taxon>Trombidiformes</taxon>
        <taxon>Prostigmata</taxon>
        <taxon>Anystina</taxon>
        <taxon>Parasitengona</taxon>
        <taxon>Trombidioidea</taxon>
        <taxon>Trombidiidae</taxon>
        <taxon>Dinothrombium</taxon>
    </lineage>
</organism>
<dbReference type="InterPro" id="IPR003172">
    <property type="entry name" value="ML_dom"/>
</dbReference>
<evidence type="ECO:0000313" key="4">
    <source>
        <dbReference type="EMBL" id="RWS09052.1"/>
    </source>
</evidence>
<reference evidence="3" key="2">
    <citation type="submission" date="2018-11" db="EMBL/GenBank/DDBJ databases">
        <title>Trombidioid mite genomics.</title>
        <authorList>
            <person name="Dong X."/>
        </authorList>
    </citation>
    <scope>NUCLEOTIDE SEQUENCE</scope>
    <source>
        <strain evidence="3">UoL-WK</strain>
    </source>
</reference>
<dbReference type="AlphaFoldDB" id="A0A3S3NGD1"/>
<dbReference type="PANTHER" id="PTHR17357">
    <property type="entry name" value="GM2 GANGLIOSIDE ACTIVATOR PROTEIN"/>
    <property type="match status" value="1"/>
</dbReference>
<dbReference type="OrthoDB" id="6409159at2759"/>
<dbReference type="GO" id="GO:0009898">
    <property type="term" value="C:cytoplasmic side of plasma membrane"/>
    <property type="evidence" value="ECO:0007669"/>
    <property type="project" value="TreeGrafter"/>
</dbReference>
<dbReference type="EMBL" id="NCKU01002672">
    <property type="protein sequence ID" value="RWS09052.1"/>
    <property type="molecule type" value="Genomic_DNA"/>
</dbReference>
<gene>
    <name evidence="4" type="ORF">B4U79_01232</name>
    <name evidence="3" type="ORF">B4U79_10676</name>
</gene>
<evidence type="ECO:0000259" key="2">
    <source>
        <dbReference type="SMART" id="SM00737"/>
    </source>
</evidence>
<name>A0A3S3NGD1_9ACAR</name>
<feature type="domain" description="MD-2-related lipid-recognition" evidence="2">
    <location>
        <begin position="8"/>
        <end position="158"/>
    </location>
</feature>
<dbReference type="GO" id="GO:0006689">
    <property type="term" value="P:ganglioside catabolic process"/>
    <property type="evidence" value="ECO:0007669"/>
    <property type="project" value="InterPro"/>
</dbReference>
<dbReference type="EMBL" id="NCKU01008088">
    <property type="protein sequence ID" value="RWS02154.1"/>
    <property type="molecule type" value="Genomic_DNA"/>
</dbReference>
<dbReference type="Pfam" id="PF02221">
    <property type="entry name" value="E1_DerP2_DerF2"/>
    <property type="match status" value="1"/>
</dbReference>
<protein>
    <submittedName>
        <fullName evidence="3">Ganglioside GM2 activator-like protein</fullName>
    </submittedName>
</protein>
<comment type="caution">
    <text evidence="3">The sequence shown here is derived from an EMBL/GenBank/DDBJ whole genome shotgun (WGS) entry which is preliminary data.</text>
</comment>
<sequence length="163" mass="18440">VNLLQFSWNKCSAESYPINVRSLQIAPDPLLIPGNLNLGFDFDSNVNITSPTPLSVKIQKHMGFFWYTIPCEDDVGSCEYKDFCAKWPFFERCPNAFKKYDIPCNCPISAGSYHLPLSFITKLDKGPIPKWMEDGKYKIKIVLSNPEGEQLLCLAINLKLASN</sequence>
<evidence type="ECO:0000313" key="5">
    <source>
        <dbReference type="Proteomes" id="UP000285301"/>
    </source>
</evidence>
<dbReference type="SMART" id="SM00737">
    <property type="entry name" value="ML"/>
    <property type="match status" value="1"/>
</dbReference>
<dbReference type="STRING" id="1965070.A0A3S3NGD1"/>
<dbReference type="PANTHER" id="PTHR17357:SF0">
    <property type="entry name" value="GANGLIOSIDE GM2 ACTIVATOR"/>
    <property type="match status" value="1"/>
</dbReference>
<dbReference type="Gene3D" id="2.70.220.10">
    <property type="entry name" value="Ganglioside GM2 activator"/>
    <property type="match status" value="1"/>
</dbReference>
<dbReference type="InterPro" id="IPR028996">
    <property type="entry name" value="GM2-AP"/>
</dbReference>
<dbReference type="Proteomes" id="UP000285301">
    <property type="component" value="Unassembled WGS sequence"/>
</dbReference>